<dbReference type="SUPFAM" id="SSF49303">
    <property type="entry name" value="beta-Galactosidase/glucuronidase domain"/>
    <property type="match status" value="2"/>
</dbReference>
<dbReference type="EMBL" id="JBHSFW010000002">
    <property type="protein sequence ID" value="MFC4618559.1"/>
    <property type="molecule type" value="Genomic_DNA"/>
</dbReference>
<evidence type="ECO:0000256" key="3">
    <source>
        <dbReference type="ARBA" id="ARBA00012756"/>
    </source>
</evidence>
<dbReference type="InterPro" id="IPR050347">
    <property type="entry name" value="Bact_Beta-galactosidase"/>
</dbReference>
<dbReference type="InterPro" id="IPR006102">
    <property type="entry name" value="Ig-like_GH2"/>
</dbReference>
<protein>
    <recommendedName>
        <fullName evidence="4 8">Beta-galactosidase</fullName>
        <ecNumber evidence="3 8">3.2.1.23</ecNumber>
    </recommendedName>
    <alternativeName>
        <fullName evidence="7 8">Lactase</fullName>
    </alternativeName>
</protein>
<gene>
    <name evidence="10" type="ORF">ACFO4N_07395</name>
</gene>
<dbReference type="Pfam" id="PF02836">
    <property type="entry name" value="Glyco_hydro_2_C"/>
    <property type="match status" value="1"/>
</dbReference>
<comment type="caution">
    <text evidence="10">The sequence shown here is derived from an EMBL/GenBank/DDBJ whole genome shotgun (WGS) entry which is preliminary data.</text>
</comment>
<dbReference type="InterPro" id="IPR006103">
    <property type="entry name" value="Glyco_hydro_2_cat"/>
</dbReference>
<feature type="domain" description="Beta galactosidase small chain/" evidence="9">
    <location>
        <begin position="745"/>
        <end position="1015"/>
    </location>
</feature>
<evidence type="ECO:0000256" key="4">
    <source>
        <dbReference type="ARBA" id="ARBA00013303"/>
    </source>
</evidence>
<dbReference type="InterPro" id="IPR006104">
    <property type="entry name" value="Glyco_hydro_2_N"/>
</dbReference>
<dbReference type="Gene3D" id="2.60.120.260">
    <property type="entry name" value="Galactose-binding domain-like"/>
    <property type="match status" value="1"/>
</dbReference>
<dbReference type="Proteomes" id="UP001596022">
    <property type="component" value="Unassembled WGS sequence"/>
</dbReference>
<dbReference type="InterPro" id="IPR036156">
    <property type="entry name" value="Beta-gal/glucu_dom_sf"/>
</dbReference>
<dbReference type="InterPro" id="IPR013783">
    <property type="entry name" value="Ig-like_fold"/>
</dbReference>
<dbReference type="Pfam" id="PF00703">
    <property type="entry name" value="Glyco_hydro_2"/>
    <property type="match status" value="1"/>
</dbReference>
<dbReference type="Gene3D" id="3.20.20.80">
    <property type="entry name" value="Glycosidases"/>
    <property type="match status" value="1"/>
</dbReference>
<sequence length="1021" mass="116591">MHQQPDWENLAVLQRKRLPEHAWFFSYDSVSRALTYQREASSIKLLNGRWKFYYADSPYEAPAHFYEQDYDTSHWEDIPVPSSWQMQGYGRPHYTNVQYPFPVDPPHIPTENPTGCYRRTFVVPESWTERKIVLRFEGVDSAFHVWINGHKAGYSQGSRTGSAFNITSLVTKGENTIAVRVYQWSDGSYIEDQDMWWLSGIFRDVYLIAKPQTSVQDVFIQAKLDENYENGVLDIETTIDNLVPGLTLEVLLLDQQHKEIAKRSTAANDATLNVSLPVVHPKKWSAESPYLYHLLLILKDKAGEVVEAIPNKVGFRTVELKDGVMLVNGVPIMLKGVNRHDHHPVYGKAVPLNWMLEDVKLMKQHNINAVRTSHYPNDPRFYDLCDEYGLYVIDEADLECHGFEITGNIHQISDEPAWEAAYVDRMQRMVERDKNHPSIIMWSLGNESGFGRNHVAMAEWAKQRDPSRLIHYEGELDKMMWREDRRVEPEKDPEVSDVHTTMYTSVEMMDRLGARTDFKKPHIMCEYAHAMGNGPGNLKEYWEVFYKHKRLQGGFVWEWLDHGILQKTDDGETYYAYGGDFGDEPNDSNFVIDGLVMPDHTPSPGLLEYKKVIQPVCVEAVDLAKGKVIIQNRYDFIDLTHLRATWSVEVDGKVLESGIQDVPGLTAGKSAVCTVPYHLPEEIPSLSDCLLTITFILAVETKWAPAGHEVAWEQFVLPAKRKVVAAVQRTGFGSIRLEETPTQFIAEGDVFKVVFNKIYGVMETWSYQGYHLLNQGPRLNLWRAPIDNDHRSVPMWKKHGLHQMQHRVKAVDCVQHHDRIEFIAHIRTAPPVFAWGIEISYHYTVYGNGEIAIKVDGVPVGDFPETFPRIGLALTLPTDFDGVSWSGKGPGEAYVDSQEAVRYGVWSMKVADLYTPYVYPQENGNRHDVIWAALTNESGVGLKVVGDPRFDFSAHFYTTTDFDQARHTCDLRKRDFITLNLDHKQHGLGSASCGPDVLGEYQLKVEPFSFGFVLKPMVSGE</sequence>
<evidence type="ECO:0000256" key="6">
    <source>
        <dbReference type="ARBA" id="ARBA00023295"/>
    </source>
</evidence>
<dbReference type="PROSITE" id="PS00719">
    <property type="entry name" value="GLYCOSYL_HYDROL_F2_1"/>
    <property type="match status" value="1"/>
</dbReference>
<evidence type="ECO:0000313" key="11">
    <source>
        <dbReference type="Proteomes" id="UP001596022"/>
    </source>
</evidence>
<dbReference type="Pfam" id="PF02929">
    <property type="entry name" value="Bgal_small_N"/>
    <property type="match status" value="1"/>
</dbReference>
<dbReference type="Pfam" id="PF16353">
    <property type="entry name" value="LacZ_4"/>
    <property type="match status" value="1"/>
</dbReference>
<dbReference type="InterPro" id="IPR006101">
    <property type="entry name" value="Glyco_hydro_2"/>
</dbReference>
<dbReference type="InterPro" id="IPR004199">
    <property type="entry name" value="B-gal_small/dom_5"/>
</dbReference>
<evidence type="ECO:0000256" key="8">
    <source>
        <dbReference type="RuleBase" id="RU361154"/>
    </source>
</evidence>
<keyword evidence="5 8" id="KW-0378">Hydrolase</keyword>
<proteinExistence type="inferred from homology"/>
<dbReference type="GO" id="GO:0016787">
    <property type="term" value="F:hydrolase activity"/>
    <property type="evidence" value="ECO:0007669"/>
    <property type="project" value="UniProtKB-KW"/>
</dbReference>
<dbReference type="Pfam" id="PF02837">
    <property type="entry name" value="Glyco_hydro_2_N"/>
    <property type="match status" value="1"/>
</dbReference>
<dbReference type="InterPro" id="IPR008979">
    <property type="entry name" value="Galactose-bd-like_sf"/>
</dbReference>
<dbReference type="Gene3D" id="2.70.98.10">
    <property type="match status" value="1"/>
</dbReference>
<dbReference type="Gene3D" id="2.60.40.10">
    <property type="entry name" value="Immunoglobulins"/>
    <property type="match status" value="2"/>
</dbReference>
<dbReference type="SMART" id="SM01038">
    <property type="entry name" value="Bgal_small_N"/>
    <property type="match status" value="1"/>
</dbReference>
<dbReference type="SUPFAM" id="SSF51445">
    <property type="entry name" value="(Trans)glycosidases"/>
    <property type="match status" value="1"/>
</dbReference>
<dbReference type="EC" id="3.2.1.23" evidence="3 8"/>
<name>A0ABV9GN32_9BACL</name>
<dbReference type="PANTHER" id="PTHR46323:SF2">
    <property type="entry name" value="BETA-GALACTOSIDASE"/>
    <property type="match status" value="1"/>
</dbReference>
<accession>A0ABV9GN32</accession>
<evidence type="ECO:0000259" key="9">
    <source>
        <dbReference type="SMART" id="SM01038"/>
    </source>
</evidence>
<evidence type="ECO:0000256" key="5">
    <source>
        <dbReference type="ARBA" id="ARBA00022801"/>
    </source>
</evidence>
<reference evidence="11" key="1">
    <citation type="journal article" date="2019" name="Int. J. Syst. Evol. Microbiol.">
        <title>The Global Catalogue of Microorganisms (GCM) 10K type strain sequencing project: providing services to taxonomists for standard genome sequencing and annotation.</title>
        <authorList>
            <consortium name="The Broad Institute Genomics Platform"/>
            <consortium name="The Broad Institute Genome Sequencing Center for Infectious Disease"/>
            <person name="Wu L."/>
            <person name="Ma J."/>
        </authorList>
    </citation>
    <scope>NUCLEOTIDE SEQUENCE [LARGE SCALE GENOMIC DNA]</scope>
    <source>
        <strain evidence="11">CGMCC 1.16306</strain>
    </source>
</reference>
<comment type="catalytic activity">
    <reaction evidence="1 8">
        <text>Hydrolysis of terminal non-reducing beta-D-galactose residues in beta-D-galactosides.</text>
        <dbReference type="EC" id="3.2.1.23"/>
    </reaction>
</comment>
<dbReference type="InterPro" id="IPR011013">
    <property type="entry name" value="Gal_mutarotase_sf_dom"/>
</dbReference>
<keyword evidence="6 8" id="KW-0326">Glycosidase</keyword>
<organism evidence="10 11">
    <name type="scientific">Camelliibacillus cellulosilyticus</name>
    <dbReference type="NCBI Taxonomy" id="2174486"/>
    <lineage>
        <taxon>Bacteria</taxon>
        <taxon>Bacillati</taxon>
        <taxon>Bacillota</taxon>
        <taxon>Bacilli</taxon>
        <taxon>Bacillales</taxon>
        <taxon>Sporolactobacillaceae</taxon>
        <taxon>Camelliibacillus</taxon>
    </lineage>
</organism>
<comment type="similarity">
    <text evidence="2 8">Belongs to the glycosyl hydrolase 2 family.</text>
</comment>
<dbReference type="PANTHER" id="PTHR46323">
    <property type="entry name" value="BETA-GALACTOSIDASE"/>
    <property type="match status" value="1"/>
</dbReference>
<dbReference type="SUPFAM" id="SSF49785">
    <property type="entry name" value="Galactose-binding domain-like"/>
    <property type="match status" value="1"/>
</dbReference>
<evidence type="ECO:0000256" key="7">
    <source>
        <dbReference type="ARBA" id="ARBA00032230"/>
    </source>
</evidence>
<dbReference type="InterPro" id="IPR032312">
    <property type="entry name" value="LacZ_4"/>
</dbReference>
<keyword evidence="11" id="KW-1185">Reference proteome</keyword>
<evidence type="ECO:0000313" key="10">
    <source>
        <dbReference type="EMBL" id="MFC4618559.1"/>
    </source>
</evidence>
<evidence type="ECO:0000256" key="1">
    <source>
        <dbReference type="ARBA" id="ARBA00001412"/>
    </source>
</evidence>
<dbReference type="InterPro" id="IPR023232">
    <property type="entry name" value="Glyco_hydro_2_AS"/>
</dbReference>
<evidence type="ECO:0000256" key="2">
    <source>
        <dbReference type="ARBA" id="ARBA00007401"/>
    </source>
</evidence>
<dbReference type="InterPro" id="IPR014718">
    <property type="entry name" value="GH-type_carb-bd"/>
</dbReference>
<dbReference type="InterPro" id="IPR017853">
    <property type="entry name" value="GH"/>
</dbReference>
<dbReference type="RefSeq" id="WP_376845605.1">
    <property type="nucleotide sequence ID" value="NZ_JBHSFW010000002.1"/>
</dbReference>
<dbReference type="PROSITE" id="PS00608">
    <property type="entry name" value="GLYCOSYL_HYDROL_F2_2"/>
    <property type="match status" value="1"/>
</dbReference>
<dbReference type="InterPro" id="IPR023230">
    <property type="entry name" value="Glyco_hydro_2_CS"/>
</dbReference>
<dbReference type="SUPFAM" id="SSF74650">
    <property type="entry name" value="Galactose mutarotase-like"/>
    <property type="match status" value="1"/>
</dbReference>
<dbReference type="PRINTS" id="PR00132">
    <property type="entry name" value="GLHYDRLASE2"/>
</dbReference>